<evidence type="ECO:0000313" key="3">
    <source>
        <dbReference type="Proteomes" id="UP000838756"/>
    </source>
</evidence>
<feature type="region of interest" description="Disordered" evidence="1">
    <location>
        <begin position="1"/>
        <end position="37"/>
    </location>
</feature>
<organism evidence="2 3">
    <name type="scientific">Pararge aegeria aegeria</name>
    <dbReference type="NCBI Taxonomy" id="348720"/>
    <lineage>
        <taxon>Eukaryota</taxon>
        <taxon>Metazoa</taxon>
        <taxon>Ecdysozoa</taxon>
        <taxon>Arthropoda</taxon>
        <taxon>Hexapoda</taxon>
        <taxon>Insecta</taxon>
        <taxon>Pterygota</taxon>
        <taxon>Neoptera</taxon>
        <taxon>Endopterygota</taxon>
        <taxon>Lepidoptera</taxon>
        <taxon>Glossata</taxon>
        <taxon>Ditrysia</taxon>
        <taxon>Papilionoidea</taxon>
        <taxon>Nymphalidae</taxon>
        <taxon>Satyrinae</taxon>
        <taxon>Satyrini</taxon>
        <taxon>Parargina</taxon>
        <taxon>Pararge</taxon>
    </lineage>
</organism>
<accession>A0A8S4QYA2</accession>
<protein>
    <submittedName>
        <fullName evidence="2">Jg14606 protein</fullName>
    </submittedName>
</protein>
<dbReference type="EMBL" id="CAKXAJ010022607">
    <property type="protein sequence ID" value="CAH2227202.1"/>
    <property type="molecule type" value="Genomic_DNA"/>
</dbReference>
<feature type="compositionally biased region" description="Low complexity" evidence="1">
    <location>
        <begin position="13"/>
        <end position="22"/>
    </location>
</feature>
<dbReference type="AlphaFoldDB" id="A0A8S4QYA2"/>
<gene>
    <name evidence="2" type="primary">jg14606</name>
    <name evidence="2" type="ORF">PAEG_LOCUS7731</name>
</gene>
<comment type="caution">
    <text evidence="2">The sequence shown here is derived from an EMBL/GenBank/DDBJ whole genome shotgun (WGS) entry which is preliminary data.</text>
</comment>
<evidence type="ECO:0000256" key="1">
    <source>
        <dbReference type="SAM" id="MobiDB-lite"/>
    </source>
</evidence>
<proteinExistence type="predicted"/>
<evidence type="ECO:0000313" key="2">
    <source>
        <dbReference type="EMBL" id="CAH2227202.1"/>
    </source>
</evidence>
<dbReference type="Proteomes" id="UP000838756">
    <property type="component" value="Unassembled WGS sequence"/>
</dbReference>
<name>A0A8S4QYA2_9NEOP</name>
<sequence length="79" mass="8744">MRSVEELRVTDIAQRARASQAHSSEKRWMLGSQGAGDPTPVNAAFTGAVLGRPPTRWTDIKRGFLNSLQKTYVQWTSIG</sequence>
<reference evidence="2" key="1">
    <citation type="submission" date="2022-03" db="EMBL/GenBank/DDBJ databases">
        <authorList>
            <person name="Lindestad O."/>
        </authorList>
    </citation>
    <scope>NUCLEOTIDE SEQUENCE</scope>
</reference>
<keyword evidence="3" id="KW-1185">Reference proteome</keyword>